<dbReference type="PROSITE" id="PS00181">
    <property type="entry name" value="GLNA_ATP"/>
    <property type="match status" value="1"/>
</dbReference>
<gene>
    <name evidence="7" type="ORF">RC74_13660</name>
</gene>
<sequence length="439" mass="47585">MSMSTKSEPKYNSVMVALCDINGAFRGKRLPIDQVDKVFDGSLRMPMSAATVDVWGRDIEGSELVFESGDADGICLPIRDEILPSPWMGASSGFVPVCMYDENGAPHPTDSRHALAAVVARFAALGLRPVVATELEFYLTDLHEQGGIPSSEKFDTENVLSVQELERLSPFLDDVYAACAESGIPVDAAISETGAGQFEINLLHTDDPLRAADDAMMFKRIVKGFAKSHGHTATFMAKPYGDGAGSGLHVHFSLLNEKDENVFDDGSDEGSDIMRAAIGGLTDAMQESALLFAPHFNSYRRLRPNSHAPTTVAWGYENRTAAIRIPGGNNKARRIEHRVAGADANPYLVLAAILGAALAGIEGKTRAPEPLTGNVYEAGMPQLPLDWAAAIDAFEQGPIVADIFDPSLLQLIVQSKRQELERFLETVTKLEYQTYLEVV</sequence>
<dbReference type="Pfam" id="PF00120">
    <property type="entry name" value="Gln-synt_C"/>
    <property type="match status" value="1"/>
</dbReference>
<feature type="domain" description="GS catalytic" evidence="6">
    <location>
        <begin position="111"/>
        <end position="439"/>
    </location>
</feature>
<dbReference type="Proteomes" id="UP000070371">
    <property type="component" value="Chromosome"/>
</dbReference>
<evidence type="ECO:0000259" key="6">
    <source>
        <dbReference type="PROSITE" id="PS51987"/>
    </source>
</evidence>
<keyword evidence="3" id="KW-0460">Magnesium</keyword>
<dbReference type="GO" id="GO:0004356">
    <property type="term" value="F:glutamine synthetase activity"/>
    <property type="evidence" value="ECO:0007669"/>
    <property type="project" value="InterPro"/>
</dbReference>
<keyword evidence="2" id="KW-0436">Ligase</keyword>
<dbReference type="PANTHER" id="PTHR43785">
    <property type="entry name" value="GAMMA-GLUTAMYLPUTRESCINE SYNTHETASE"/>
    <property type="match status" value="1"/>
</dbReference>
<accession>A0A126V3A2</accession>
<organism evidence="7 8">
    <name type="scientific">Falsihalocynthiibacter arcticus</name>
    <dbReference type="NCBI Taxonomy" id="1579316"/>
    <lineage>
        <taxon>Bacteria</taxon>
        <taxon>Pseudomonadati</taxon>
        <taxon>Pseudomonadota</taxon>
        <taxon>Alphaproteobacteria</taxon>
        <taxon>Rhodobacterales</taxon>
        <taxon>Roseobacteraceae</taxon>
        <taxon>Falsihalocynthiibacter</taxon>
    </lineage>
</organism>
<dbReference type="InterPro" id="IPR008146">
    <property type="entry name" value="Gln_synth_cat_dom"/>
</dbReference>
<protein>
    <submittedName>
        <fullName evidence="7">Glutamine synthetase</fullName>
    </submittedName>
</protein>
<evidence type="ECO:0000256" key="4">
    <source>
        <dbReference type="PROSITE-ProRule" id="PRU01331"/>
    </source>
</evidence>
<dbReference type="STRING" id="1579316.RC74_13660"/>
<evidence type="ECO:0000313" key="8">
    <source>
        <dbReference type="Proteomes" id="UP000070371"/>
    </source>
</evidence>
<dbReference type="InterPro" id="IPR036651">
    <property type="entry name" value="Gln_synt_N_sf"/>
</dbReference>
<keyword evidence="8" id="KW-1185">Reference proteome</keyword>
<dbReference type="InterPro" id="IPR027303">
    <property type="entry name" value="Gln_synth_gly_rich_site"/>
</dbReference>
<dbReference type="SMART" id="SM01230">
    <property type="entry name" value="Gln-synt_C"/>
    <property type="match status" value="1"/>
</dbReference>
<proteinExistence type="inferred from homology"/>
<evidence type="ECO:0000256" key="5">
    <source>
        <dbReference type="RuleBase" id="RU000384"/>
    </source>
</evidence>
<dbReference type="OrthoDB" id="9807095at2"/>
<dbReference type="AlphaFoldDB" id="A0A126V3A2"/>
<evidence type="ECO:0000313" key="7">
    <source>
        <dbReference type="EMBL" id="AML52179.1"/>
    </source>
</evidence>
<dbReference type="GO" id="GO:0006542">
    <property type="term" value="P:glutamine biosynthetic process"/>
    <property type="evidence" value="ECO:0007669"/>
    <property type="project" value="InterPro"/>
</dbReference>
<dbReference type="EMBL" id="CP014327">
    <property type="protein sequence ID" value="AML52179.1"/>
    <property type="molecule type" value="Genomic_DNA"/>
</dbReference>
<evidence type="ECO:0000256" key="2">
    <source>
        <dbReference type="ARBA" id="ARBA00022598"/>
    </source>
</evidence>
<dbReference type="InterPro" id="IPR014746">
    <property type="entry name" value="Gln_synth/guanido_kin_cat_dom"/>
</dbReference>
<evidence type="ECO:0000256" key="1">
    <source>
        <dbReference type="ARBA" id="ARBA00001946"/>
    </source>
</evidence>
<dbReference type="KEGG" id="hat:RC74_13660"/>
<evidence type="ECO:0000256" key="3">
    <source>
        <dbReference type="ARBA" id="ARBA00022842"/>
    </source>
</evidence>
<comment type="similarity">
    <text evidence="4 5">Belongs to the glutamine synthetase family.</text>
</comment>
<dbReference type="SUPFAM" id="SSF55931">
    <property type="entry name" value="Glutamine synthetase/guanido kinase"/>
    <property type="match status" value="1"/>
</dbReference>
<dbReference type="PROSITE" id="PS51987">
    <property type="entry name" value="GS_CATALYTIC"/>
    <property type="match status" value="1"/>
</dbReference>
<reference evidence="7 8" key="1">
    <citation type="submission" date="2016-02" db="EMBL/GenBank/DDBJ databases">
        <title>Complete genome sequence of Halocynthiibacter arcticus PAMC 20958t from arctic marine sediment.</title>
        <authorList>
            <person name="Lee Y.M."/>
            <person name="Baek K."/>
            <person name="Lee H.K."/>
            <person name="Shin S.C."/>
        </authorList>
    </citation>
    <scope>NUCLEOTIDE SEQUENCE [LARGE SCALE GENOMIC DNA]</scope>
    <source>
        <strain evidence="7">PAMC 20958</strain>
    </source>
</reference>
<name>A0A126V3A2_9RHOB</name>
<dbReference type="GO" id="GO:0006598">
    <property type="term" value="P:polyamine catabolic process"/>
    <property type="evidence" value="ECO:0007669"/>
    <property type="project" value="TreeGrafter"/>
</dbReference>
<dbReference type="PANTHER" id="PTHR43785:SF12">
    <property type="entry name" value="TYPE-1 GLUTAMINE SYNTHETASE 2"/>
    <property type="match status" value="1"/>
</dbReference>
<comment type="cofactor">
    <cofactor evidence="1">
        <name>Mg(2+)</name>
        <dbReference type="ChEBI" id="CHEBI:18420"/>
    </cofactor>
</comment>
<dbReference type="SUPFAM" id="SSF54368">
    <property type="entry name" value="Glutamine synthetase, N-terminal domain"/>
    <property type="match status" value="1"/>
</dbReference>
<dbReference type="Gene3D" id="3.30.590.10">
    <property type="entry name" value="Glutamine synthetase/guanido kinase, catalytic domain"/>
    <property type="match status" value="1"/>
</dbReference>